<dbReference type="EMBL" id="CP098401">
    <property type="protein sequence ID" value="URW75426.1"/>
    <property type="molecule type" value="Genomic_DNA"/>
</dbReference>
<gene>
    <name evidence="1" type="ORF">M9980_12945</name>
</gene>
<evidence type="ECO:0000313" key="1">
    <source>
        <dbReference type="EMBL" id="URW75426.1"/>
    </source>
</evidence>
<accession>A0ABY4TY05</accession>
<sequence length="66" mass="7224">MSLLSVRLSRALERGRAPAASPATRAELLRVLLRKRAAAHNAGAGDLEAMLRDQILWSLPMESRSD</sequence>
<dbReference type="RefSeq" id="WP_250751603.1">
    <property type="nucleotide sequence ID" value="NZ_CP098401.1"/>
</dbReference>
<reference evidence="1" key="1">
    <citation type="submission" date="2022-05" db="EMBL/GenBank/DDBJ databases">
        <title>Sphingomonas sp. strain RMG20 Genome sequencing and assembly.</title>
        <authorList>
            <person name="Kim I."/>
        </authorList>
    </citation>
    <scope>NUCLEOTIDE SEQUENCE</scope>
    <source>
        <strain evidence="1">RMG20</strain>
    </source>
</reference>
<protein>
    <submittedName>
        <fullName evidence="1">Uncharacterized protein</fullName>
    </submittedName>
</protein>
<proteinExistence type="predicted"/>
<name>A0ABY4TY05_9SPHN</name>
<organism evidence="1 2">
    <name type="scientific">Sphingomonas donggukensis</name>
    <dbReference type="NCBI Taxonomy" id="2949093"/>
    <lineage>
        <taxon>Bacteria</taxon>
        <taxon>Pseudomonadati</taxon>
        <taxon>Pseudomonadota</taxon>
        <taxon>Alphaproteobacteria</taxon>
        <taxon>Sphingomonadales</taxon>
        <taxon>Sphingomonadaceae</taxon>
        <taxon>Sphingomonas</taxon>
    </lineage>
</organism>
<keyword evidence="2" id="KW-1185">Reference proteome</keyword>
<dbReference type="Proteomes" id="UP001055580">
    <property type="component" value="Chromosome"/>
</dbReference>
<evidence type="ECO:0000313" key="2">
    <source>
        <dbReference type="Proteomes" id="UP001055580"/>
    </source>
</evidence>